<evidence type="ECO:0000313" key="2">
    <source>
        <dbReference type="EMBL" id="KAK3928181.1"/>
    </source>
</evidence>
<protein>
    <submittedName>
        <fullName evidence="2">Elongation factor G</fullName>
    </submittedName>
</protein>
<dbReference type="Proteomes" id="UP001219518">
    <property type="component" value="Unassembled WGS sequence"/>
</dbReference>
<feature type="compositionally biased region" description="Basic and acidic residues" evidence="1">
    <location>
        <begin position="48"/>
        <end position="66"/>
    </location>
</feature>
<comment type="caution">
    <text evidence="2">The sequence shown here is derived from an EMBL/GenBank/DDBJ whole genome shotgun (WGS) entry which is preliminary data.</text>
</comment>
<feature type="region of interest" description="Disordered" evidence="1">
    <location>
        <begin position="35"/>
        <end position="69"/>
    </location>
</feature>
<proteinExistence type="predicted"/>
<reference evidence="2" key="1">
    <citation type="submission" date="2021-07" db="EMBL/GenBank/DDBJ databases">
        <authorList>
            <person name="Catto M.A."/>
            <person name="Jacobson A."/>
            <person name="Kennedy G."/>
            <person name="Labadie P."/>
            <person name="Hunt B.G."/>
            <person name="Srinivasan R."/>
        </authorList>
    </citation>
    <scope>NUCLEOTIDE SEQUENCE</scope>
    <source>
        <strain evidence="2">PL_HMW_Pooled</strain>
        <tissue evidence="2">Head</tissue>
    </source>
</reference>
<dbReference type="GO" id="GO:0003746">
    <property type="term" value="F:translation elongation factor activity"/>
    <property type="evidence" value="ECO:0007669"/>
    <property type="project" value="UniProtKB-KW"/>
</dbReference>
<name>A0AAE1HVD8_9NEOP</name>
<sequence>METKPSVRHGCHERSGVLKELNLNTIHNHRIARTVKVEPENNNPSQSRTKEELDRLSPTLLKKDEPGESCDNRLNGTFVNHDQVHQTVSSKQSYAIGCSENITVESNMKSESSELKEQPASPKKCDMKLSNEFLKNKRFKFDLSEATTSKESNSLCYVKSEESKPLCGNDDPLCNVKSEDLDILCLDELKHKPAYSRIPMKTLGRPKTRKDILREVEEYFYLESKYLHFSESGEKFACILCPMEYSYHGKMMSHLLSKNHMNTMWRSSQTSVSIINKIEVLSQLVKYMRSGWFSVFGKYNPLSIFEACQKMESLLHSLVKKGSPCCPNKLQHSWFLCDCIIDTAAEDGKIQSYKQRQKVDLIKSDEPLGSSLTVNKLEKKVKNVLTLDSKVITKVETDAA</sequence>
<evidence type="ECO:0000256" key="1">
    <source>
        <dbReference type="SAM" id="MobiDB-lite"/>
    </source>
</evidence>
<evidence type="ECO:0000313" key="3">
    <source>
        <dbReference type="Proteomes" id="UP001219518"/>
    </source>
</evidence>
<keyword evidence="3" id="KW-1185">Reference proteome</keyword>
<reference evidence="2" key="2">
    <citation type="journal article" date="2023" name="BMC Genomics">
        <title>Pest status, molecular evolution, and epigenetic factors derived from the genome assembly of Frankliniella fusca, a thysanopteran phytovirus vector.</title>
        <authorList>
            <person name="Catto M.A."/>
            <person name="Labadie P.E."/>
            <person name="Jacobson A.L."/>
            <person name="Kennedy G.G."/>
            <person name="Srinivasan R."/>
            <person name="Hunt B.G."/>
        </authorList>
    </citation>
    <scope>NUCLEOTIDE SEQUENCE</scope>
    <source>
        <strain evidence="2">PL_HMW_Pooled</strain>
    </source>
</reference>
<accession>A0AAE1HVD8</accession>
<organism evidence="2 3">
    <name type="scientific">Frankliniella fusca</name>
    <dbReference type="NCBI Taxonomy" id="407009"/>
    <lineage>
        <taxon>Eukaryota</taxon>
        <taxon>Metazoa</taxon>
        <taxon>Ecdysozoa</taxon>
        <taxon>Arthropoda</taxon>
        <taxon>Hexapoda</taxon>
        <taxon>Insecta</taxon>
        <taxon>Pterygota</taxon>
        <taxon>Neoptera</taxon>
        <taxon>Paraneoptera</taxon>
        <taxon>Thysanoptera</taxon>
        <taxon>Terebrantia</taxon>
        <taxon>Thripoidea</taxon>
        <taxon>Thripidae</taxon>
        <taxon>Frankliniella</taxon>
    </lineage>
</organism>
<keyword evidence="2" id="KW-0648">Protein biosynthesis</keyword>
<dbReference type="AlphaFoldDB" id="A0AAE1HVD8"/>
<dbReference type="EMBL" id="JAHWGI010001320">
    <property type="protein sequence ID" value="KAK3928181.1"/>
    <property type="molecule type" value="Genomic_DNA"/>
</dbReference>
<keyword evidence="2" id="KW-0251">Elongation factor</keyword>
<gene>
    <name evidence="2" type="ORF">KUF71_016530</name>
</gene>